<protein>
    <submittedName>
        <fullName evidence="2">Uncharacterized protein</fullName>
    </submittedName>
</protein>
<dbReference type="CTD" id="40109"/>
<reference evidence="2 3" key="1">
    <citation type="journal article" date="2007" name="Nature">
        <title>Evolution of genes and genomes on the Drosophila phylogeny.</title>
        <authorList>
            <consortium name="Drosophila 12 Genomes Consortium"/>
            <person name="Clark A.G."/>
            <person name="Eisen M.B."/>
            <person name="Smith D.R."/>
            <person name="Bergman C.M."/>
            <person name="Oliver B."/>
            <person name="Markow T.A."/>
            <person name="Kaufman T.C."/>
            <person name="Kellis M."/>
            <person name="Gelbart W."/>
            <person name="Iyer V.N."/>
            <person name="Pollard D.A."/>
            <person name="Sackton T.B."/>
            <person name="Larracuente A.M."/>
            <person name="Singh N.D."/>
            <person name="Abad J.P."/>
            <person name="Abt D.N."/>
            <person name="Adryan B."/>
            <person name="Aguade M."/>
            <person name="Akashi H."/>
            <person name="Anderson W.W."/>
            <person name="Aquadro C.F."/>
            <person name="Ardell D.H."/>
            <person name="Arguello R."/>
            <person name="Artieri C.G."/>
            <person name="Barbash D.A."/>
            <person name="Barker D."/>
            <person name="Barsanti P."/>
            <person name="Batterham P."/>
            <person name="Batzoglou S."/>
            <person name="Begun D."/>
            <person name="Bhutkar A."/>
            <person name="Blanco E."/>
            <person name="Bosak S.A."/>
            <person name="Bradley R.K."/>
            <person name="Brand A.D."/>
            <person name="Brent M.R."/>
            <person name="Brooks A.N."/>
            <person name="Brown R.H."/>
            <person name="Butlin R.K."/>
            <person name="Caggese C."/>
            <person name="Calvi B.R."/>
            <person name="Bernardo de Carvalho A."/>
            <person name="Caspi A."/>
            <person name="Castrezana S."/>
            <person name="Celniker S.E."/>
            <person name="Chang J.L."/>
            <person name="Chapple C."/>
            <person name="Chatterji S."/>
            <person name="Chinwalla A."/>
            <person name="Civetta A."/>
            <person name="Clifton S.W."/>
            <person name="Comeron J.M."/>
            <person name="Costello J.C."/>
            <person name="Coyne J.A."/>
            <person name="Daub J."/>
            <person name="David R.G."/>
            <person name="Delcher A.L."/>
            <person name="Delehaunty K."/>
            <person name="Do C.B."/>
            <person name="Ebling H."/>
            <person name="Edwards K."/>
            <person name="Eickbush T."/>
            <person name="Evans J.D."/>
            <person name="Filipski A."/>
            <person name="Findeiss S."/>
            <person name="Freyhult E."/>
            <person name="Fulton L."/>
            <person name="Fulton R."/>
            <person name="Garcia A.C."/>
            <person name="Gardiner A."/>
            <person name="Garfield D.A."/>
            <person name="Garvin B.E."/>
            <person name="Gibson G."/>
            <person name="Gilbert D."/>
            <person name="Gnerre S."/>
            <person name="Godfrey J."/>
            <person name="Good R."/>
            <person name="Gotea V."/>
            <person name="Gravely B."/>
            <person name="Greenberg A.J."/>
            <person name="Griffiths-Jones S."/>
            <person name="Gross S."/>
            <person name="Guigo R."/>
            <person name="Gustafson E.A."/>
            <person name="Haerty W."/>
            <person name="Hahn M.W."/>
            <person name="Halligan D.L."/>
            <person name="Halpern A.L."/>
            <person name="Halter G.M."/>
            <person name="Han M.V."/>
            <person name="Heger A."/>
            <person name="Hillier L."/>
            <person name="Hinrichs A.S."/>
            <person name="Holmes I."/>
            <person name="Hoskins R.A."/>
            <person name="Hubisz M.J."/>
            <person name="Hultmark D."/>
            <person name="Huntley M.A."/>
            <person name="Jaffe D.B."/>
            <person name="Jagadeeshan S."/>
            <person name="Jeck W.R."/>
            <person name="Johnson J."/>
            <person name="Jones C.D."/>
            <person name="Jordan W.C."/>
            <person name="Karpen G.H."/>
            <person name="Kataoka E."/>
            <person name="Keightley P.D."/>
            <person name="Kheradpour P."/>
            <person name="Kirkness E.F."/>
            <person name="Koerich L.B."/>
            <person name="Kristiansen K."/>
            <person name="Kudrna D."/>
            <person name="Kulathinal R.J."/>
            <person name="Kumar S."/>
            <person name="Kwok R."/>
            <person name="Lander E."/>
            <person name="Langley C.H."/>
            <person name="Lapoint R."/>
            <person name="Lazzaro B.P."/>
            <person name="Lee S.J."/>
            <person name="Levesque L."/>
            <person name="Li R."/>
            <person name="Lin C.F."/>
            <person name="Lin M.F."/>
            <person name="Lindblad-Toh K."/>
            <person name="Llopart A."/>
            <person name="Long M."/>
            <person name="Low L."/>
            <person name="Lozovsky E."/>
            <person name="Lu J."/>
            <person name="Luo M."/>
            <person name="Machado C.A."/>
            <person name="Makalowski W."/>
            <person name="Marzo M."/>
            <person name="Matsuda M."/>
            <person name="Matzkin L."/>
            <person name="McAllister B."/>
            <person name="McBride C.S."/>
            <person name="McKernan B."/>
            <person name="McKernan K."/>
            <person name="Mendez-Lago M."/>
            <person name="Minx P."/>
            <person name="Mollenhauer M.U."/>
            <person name="Montooth K."/>
            <person name="Mount S.M."/>
            <person name="Mu X."/>
            <person name="Myers E."/>
            <person name="Negre B."/>
            <person name="Newfeld S."/>
            <person name="Nielsen R."/>
            <person name="Noor M.A."/>
            <person name="O'Grady P."/>
            <person name="Pachter L."/>
            <person name="Papaceit M."/>
            <person name="Parisi M.J."/>
            <person name="Parisi M."/>
            <person name="Parts L."/>
            <person name="Pedersen J.S."/>
            <person name="Pesole G."/>
            <person name="Phillippy A.M."/>
            <person name="Ponting C.P."/>
            <person name="Pop M."/>
            <person name="Porcelli D."/>
            <person name="Powell J.R."/>
            <person name="Prohaska S."/>
            <person name="Pruitt K."/>
            <person name="Puig M."/>
            <person name="Quesneville H."/>
            <person name="Ram K.R."/>
            <person name="Rand D."/>
            <person name="Rasmussen M.D."/>
            <person name="Reed L.K."/>
            <person name="Reenan R."/>
            <person name="Reily A."/>
            <person name="Remington K.A."/>
            <person name="Rieger T.T."/>
            <person name="Ritchie M.G."/>
            <person name="Robin C."/>
            <person name="Rogers Y.H."/>
            <person name="Rohde C."/>
            <person name="Rozas J."/>
            <person name="Rubenfield M.J."/>
            <person name="Ruiz A."/>
            <person name="Russo S."/>
            <person name="Salzberg S.L."/>
            <person name="Sanchez-Gracia A."/>
            <person name="Saranga D.J."/>
            <person name="Sato H."/>
            <person name="Schaeffer S.W."/>
            <person name="Schatz M.C."/>
            <person name="Schlenke T."/>
            <person name="Schwartz R."/>
            <person name="Segarra C."/>
            <person name="Singh R.S."/>
            <person name="Sirot L."/>
            <person name="Sirota M."/>
            <person name="Sisneros N.B."/>
            <person name="Smith C.D."/>
            <person name="Smith T.F."/>
            <person name="Spieth J."/>
            <person name="Stage D.E."/>
            <person name="Stark A."/>
            <person name="Stephan W."/>
            <person name="Strausberg R.L."/>
            <person name="Strempel S."/>
            <person name="Sturgill D."/>
            <person name="Sutton G."/>
            <person name="Sutton G.G."/>
            <person name="Tao W."/>
            <person name="Teichmann S."/>
            <person name="Tobari Y.N."/>
            <person name="Tomimura Y."/>
            <person name="Tsolas J.M."/>
            <person name="Valente V.L."/>
            <person name="Venter E."/>
            <person name="Venter J.C."/>
            <person name="Vicario S."/>
            <person name="Vieira F.G."/>
            <person name="Vilella A.J."/>
            <person name="Villasante A."/>
            <person name="Walenz B."/>
            <person name="Wang J."/>
            <person name="Wasserman M."/>
            <person name="Watts T."/>
            <person name="Wilson D."/>
            <person name="Wilson R.K."/>
            <person name="Wing R.A."/>
            <person name="Wolfner M.F."/>
            <person name="Wong A."/>
            <person name="Wong G.K."/>
            <person name="Wu C.I."/>
            <person name="Wu G."/>
            <person name="Yamamoto D."/>
            <person name="Yang H.P."/>
            <person name="Yang S.P."/>
            <person name="Yorke J.A."/>
            <person name="Yoshida K."/>
            <person name="Zdobnov E."/>
            <person name="Zhang P."/>
            <person name="Zhang Y."/>
            <person name="Zimin A.V."/>
            <person name="Baldwin J."/>
            <person name="Abdouelleil A."/>
            <person name="Abdulkadir J."/>
            <person name="Abebe A."/>
            <person name="Abera B."/>
            <person name="Abreu J."/>
            <person name="Acer S.C."/>
            <person name="Aftuck L."/>
            <person name="Alexander A."/>
            <person name="An P."/>
            <person name="Anderson E."/>
            <person name="Anderson S."/>
            <person name="Arachi H."/>
            <person name="Azer M."/>
            <person name="Bachantsang P."/>
            <person name="Barry A."/>
            <person name="Bayul T."/>
            <person name="Berlin A."/>
            <person name="Bessette D."/>
            <person name="Bloom T."/>
            <person name="Blye J."/>
            <person name="Boguslavskiy L."/>
            <person name="Bonnet C."/>
            <person name="Boukhgalter B."/>
            <person name="Bourzgui I."/>
            <person name="Brown A."/>
            <person name="Cahill P."/>
            <person name="Channer S."/>
            <person name="Cheshatsang Y."/>
            <person name="Chuda L."/>
            <person name="Citroen M."/>
            <person name="Collymore A."/>
            <person name="Cooke P."/>
            <person name="Costello M."/>
            <person name="D'Aco K."/>
            <person name="Daza R."/>
            <person name="De Haan G."/>
            <person name="DeGray S."/>
            <person name="DeMaso C."/>
            <person name="Dhargay N."/>
            <person name="Dooley K."/>
            <person name="Dooley E."/>
            <person name="Doricent M."/>
            <person name="Dorje P."/>
            <person name="Dorjee K."/>
            <person name="Dupes A."/>
            <person name="Elong R."/>
            <person name="Falk J."/>
            <person name="Farina A."/>
            <person name="Faro S."/>
            <person name="Ferguson D."/>
            <person name="Fisher S."/>
            <person name="Foley C.D."/>
            <person name="Franke A."/>
            <person name="Friedrich D."/>
            <person name="Gadbois L."/>
            <person name="Gearin G."/>
            <person name="Gearin C.R."/>
            <person name="Giannoukos G."/>
            <person name="Goode T."/>
            <person name="Graham J."/>
            <person name="Grandbois E."/>
            <person name="Grewal S."/>
            <person name="Gyaltsen K."/>
            <person name="Hafez N."/>
            <person name="Hagos B."/>
            <person name="Hall J."/>
            <person name="Henson C."/>
            <person name="Hollinger A."/>
            <person name="Honan T."/>
            <person name="Huard M.D."/>
            <person name="Hughes L."/>
            <person name="Hurhula B."/>
            <person name="Husby M.E."/>
            <person name="Kamat A."/>
            <person name="Kanga B."/>
            <person name="Kashin S."/>
            <person name="Khazanovich D."/>
            <person name="Kisner P."/>
            <person name="Lance K."/>
            <person name="Lara M."/>
            <person name="Lee W."/>
            <person name="Lennon N."/>
            <person name="Letendre F."/>
            <person name="LeVine R."/>
            <person name="Lipovsky A."/>
            <person name="Liu X."/>
            <person name="Liu J."/>
            <person name="Liu S."/>
            <person name="Lokyitsang T."/>
            <person name="Lokyitsang Y."/>
            <person name="Lubonja R."/>
            <person name="Lui A."/>
            <person name="MacDonald P."/>
            <person name="Magnisalis V."/>
            <person name="Maru K."/>
            <person name="Matthews C."/>
            <person name="McCusker W."/>
            <person name="McDonough S."/>
            <person name="Mehta T."/>
            <person name="Meldrim J."/>
            <person name="Meneus L."/>
            <person name="Mihai O."/>
            <person name="Mihalev A."/>
            <person name="Mihova T."/>
            <person name="Mittelman R."/>
            <person name="Mlenga V."/>
            <person name="Montmayeur A."/>
            <person name="Mulrain L."/>
            <person name="Navidi A."/>
            <person name="Naylor J."/>
            <person name="Negash T."/>
            <person name="Nguyen T."/>
            <person name="Nguyen N."/>
            <person name="Nicol R."/>
            <person name="Norbu C."/>
            <person name="Norbu N."/>
            <person name="Novod N."/>
            <person name="O'Neill B."/>
            <person name="Osman S."/>
            <person name="Markiewicz E."/>
            <person name="Oyono O.L."/>
            <person name="Patti C."/>
            <person name="Phunkhang P."/>
            <person name="Pierre F."/>
            <person name="Priest M."/>
            <person name="Raghuraman S."/>
            <person name="Rege F."/>
            <person name="Reyes R."/>
            <person name="Rise C."/>
            <person name="Rogov P."/>
            <person name="Ross K."/>
            <person name="Ryan E."/>
            <person name="Settipalli S."/>
            <person name="Shea T."/>
            <person name="Sherpa N."/>
            <person name="Shi L."/>
            <person name="Shih D."/>
            <person name="Sparrow T."/>
            <person name="Spaulding J."/>
            <person name="Stalker J."/>
            <person name="Stange-Thomann N."/>
            <person name="Stavropoulos S."/>
            <person name="Stone C."/>
            <person name="Strader C."/>
            <person name="Tesfaye S."/>
            <person name="Thomson T."/>
            <person name="Thoulutsang Y."/>
            <person name="Thoulutsang D."/>
            <person name="Topham K."/>
            <person name="Topping I."/>
            <person name="Tsamla T."/>
            <person name="Vassiliev H."/>
            <person name="Vo A."/>
            <person name="Wangchuk T."/>
            <person name="Wangdi T."/>
            <person name="Weiand M."/>
            <person name="Wilkinson J."/>
            <person name="Wilson A."/>
            <person name="Yadav S."/>
            <person name="Young G."/>
            <person name="Yu Q."/>
            <person name="Zembek L."/>
            <person name="Zhong D."/>
            <person name="Zimmer A."/>
            <person name="Zwirko Z."/>
            <person name="Jaffe D.B."/>
            <person name="Alvarez P."/>
            <person name="Brockman W."/>
            <person name="Butler J."/>
            <person name="Chin C."/>
            <person name="Gnerre S."/>
            <person name="Grabherr M."/>
            <person name="Kleber M."/>
            <person name="Mauceli E."/>
            <person name="MacCallum I."/>
        </authorList>
    </citation>
    <scope>NUCLEOTIDE SEQUENCE [LARGE SCALE GENOMIC DNA]</scope>
    <source>
        <strain evidence="3">Tucson 14024-0371.13</strain>
    </source>
</reference>
<evidence type="ECO:0000313" key="2">
    <source>
        <dbReference type="EMBL" id="EDV40928.1"/>
    </source>
</evidence>
<organism evidence="2 3">
    <name type="scientific">Drosophila ananassae</name>
    <name type="common">Fruit fly</name>
    <dbReference type="NCBI Taxonomy" id="7217"/>
    <lineage>
        <taxon>Eukaryota</taxon>
        <taxon>Metazoa</taxon>
        <taxon>Ecdysozoa</taxon>
        <taxon>Arthropoda</taxon>
        <taxon>Hexapoda</taxon>
        <taxon>Insecta</taxon>
        <taxon>Pterygota</taxon>
        <taxon>Neoptera</taxon>
        <taxon>Endopterygota</taxon>
        <taxon>Diptera</taxon>
        <taxon>Brachycera</taxon>
        <taxon>Muscomorpha</taxon>
        <taxon>Ephydroidea</taxon>
        <taxon>Drosophilidae</taxon>
        <taxon>Drosophila</taxon>
        <taxon>Sophophora</taxon>
    </lineage>
</organism>
<feature type="region of interest" description="Disordered" evidence="1">
    <location>
        <begin position="55"/>
        <end position="125"/>
    </location>
</feature>
<dbReference type="HOGENOM" id="CLU_370174_0_0_1"/>
<dbReference type="STRING" id="7217.B3M7K0"/>
<dbReference type="OrthoDB" id="7883760at2759"/>
<dbReference type="GO" id="GO:0007283">
    <property type="term" value="P:spermatogenesis"/>
    <property type="evidence" value="ECO:0007669"/>
    <property type="project" value="EnsemblMetazoa"/>
</dbReference>
<dbReference type="InParanoid" id="B3M7K0"/>
<dbReference type="AlphaFoldDB" id="B3M7K0"/>
<feature type="compositionally biased region" description="Basic residues" evidence="1">
    <location>
        <begin position="80"/>
        <end position="95"/>
    </location>
</feature>
<feature type="compositionally biased region" description="Basic and acidic residues" evidence="1">
    <location>
        <begin position="55"/>
        <end position="79"/>
    </location>
</feature>
<feature type="region of interest" description="Disordered" evidence="1">
    <location>
        <begin position="279"/>
        <end position="303"/>
    </location>
</feature>
<evidence type="ECO:0000313" key="3">
    <source>
        <dbReference type="Proteomes" id="UP000007801"/>
    </source>
</evidence>
<sequence>MPRPRKVKQETSPASGAQKTMDPIVINLSESDSEADEEYIKHLFSEDILKQLDLDDKKQSDFSDQHDDQPSEHKDNPSKEKKKKRKNKKKSKNKKSSSSEKHTSVKTENVDAVKDDGFLKPKEEPVKRENTYINPILCAPMLKPLPTKFCIGDVVLDFGLDEDSEPMHVIPELEPRQPSSTHRVVKPRRLPTKFKDKPPPKPRKPIIKPSTTTEKKPIDWDWLMDKNFRPISPIPRSAVDDLMDLPSSQDIVDSYMKAKNDSIPMSEAEWPICLVGGKHNAKTPPREPIVDSDKESEKEDALKETWNTTGEEYFNWENWDRNRHIESQAKPKVKEEEMHMGHLEIGPEEERAMKEWIKSELLSEPLSDIEEFDMLLSLAKDYPKNHDLLFDLLSPNNGKSSAREVRKPLPARPLDKVTIKIEPVDPQIPTNPVIQPIIPAFKIKQEPIDYDETPKPTLPFMSDVTVPFIKQEPIDDGYDRVVENCRPERPIILDVKDIGPVPPKPQDEAAIQEWLQQCSVTISQQLQALIYAENTPKENSTAPGAVDFETAISMEQLKPPSPENQATKMNTIPENGWQNSFRVRLEDFEDIIDQNMTEFRDPQAKKLRTKWNQQFGCKAAESLRRNLLMPPLPVHLDQCLQKIRILRRPTKRKVEDLRLRIEMKFCKMFCTLQLNRNIVLKAAVNRLDNSVYSTDIDVIQKRFVATQIAWIWSNGTLMIINGRGQNMLAETQRELMMKLTGQLNFVAEPANKLLHLRLVSYAYYPWRILLTQFSEAYALCSEPLQSDMHYVYYVDKTMPGVAARVHESGMIHVFAMTTAEADKMLQKLYLITANYRKLEPKKEPKS</sequence>
<dbReference type="KEGG" id="dan:6493625"/>
<dbReference type="PhylomeDB" id="B3M7K0"/>
<proteinExistence type="predicted"/>
<keyword evidence="3" id="KW-1185">Reference proteome</keyword>
<dbReference type="eggNOG" id="ENOG502TEGR">
    <property type="taxonomic scope" value="Eukaryota"/>
</dbReference>
<gene>
    <name evidence="2" type="primary">Dana\GF10758</name>
    <name evidence="2" type="synonym">dana_GLEANR_10716</name>
    <name evidence="2" type="ORF">GF10758</name>
</gene>
<evidence type="ECO:0000256" key="1">
    <source>
        <dbReference type="SAM" id="MobiDB-lite"/>
    </source>
</evidence>
<dbReference type="Proteomes" id="UP000007801">
    <property type="component" value="Unassembled WGS sequence"/>
</dbReference>
<name>B3M7K0_DROAN</name>
<accession>B3M7K0</accession>
<feature type="region of interest" description="Disordered" evidence="1">
    <location>
        <begin position="191"/>
        <end position="213"/>
    </location>
</feature>
<dbReference type="GeneID" id="6493625"/>
<dbReference type="EMBL" id="CH902618">
    <property type="protein sequence ID" value="EDV40928.1"/>
    <property type="molecule type" value="Genomic_DNA"/>
</dbReference>
<feature type="compositionally biased region" description="Basic and acidic residues" evidence="1">
    <location>
        <begin position="284"/>
        <end position="303"/>
    </location>
</feature>
<dbReference type="OMA" id="LRVEMNF"/>
<feature type="compositionally biased region" description="Basic and acidic residues" evidence="1">
    <location>
        <begin position="97"/>
        <end position="125"/>
    </location>
</feature>
<feature type="region of interest" description="Disordered" evidence="1">
    <location>
        <begin position="1"/>
        <end position="37"/>
    </location>
</feature>